<feature type="region of interest" description="Disordered" evidence="1">
    <location>
        <begin position="201"/>
        <end position="246"/>
    </location>
</feature>
<evidence type="ECO:0000313" key="2">
    <source>
        <dbReference type="EMBL" id="KAJ7198119.1"/>
    </source>
</evidence>
<gene>
    <name evidence="2" type="ORF">GGX14DRAFT_666910</name>
</gene>
<reference evidence="2" key="1">
    <citation type="submission" date="2023-03" db="EMBL/GenBank/DDBJ databases">
        <title>Massive genome expansion in bonnet fungi (Mycena s.s.) driven by repeated elements and novel gene families across ecological guilds.</title>
        <authorList>
            <consortium name="Lawrence Berkeley National Laboratory"/>
            <person name="Harder C.B."/>
            <person name="Miyauchi S."/>
            <person name="Viragh M."/>
            <person name="Kuo A."/>
            <person name="Thoen E."/>
            <person name="Andreopoulos B."/>
            <person name="Lu D."/>
            <person name="Skrede I."/>
            <person name="Drula E."/>
            <person name="Henrissat B."/>
            <person name="Morin E."/>
            <person name="Kohler A."/>
            <person name="Barry K."/>
            <person name="LaButti K."/>
            <person name="Morin E."/>
            <person name="Salamov A."/>
            <person name="Lipzen A."/>
            <person name="Mereny Z."/>
            <person name="Hegedus B."/>
            <person name="Baldrian P."/>
            <person name="Stursova M."/>
            <person name="Weitz H."/>
            <person name="Taylor A."/>
            <person name="Grigoriev I.V."/>
            <person name="Nagy L.G."/>
            <person name="Martin F."/>
            <person name="Kauserud H."/>
        </authorList>
    </citation>
    <scope>NUCLEOTIDE SEQUENCE</scope>
    <source>
        <strain evidence="2">9144</strain>
    </source>
</reference>
<accession>A0AAD6Y7M6</accession>
<organism evidence="2 3">
    <name type="scientific">Mycena pura</name>
    <dbReference type="NCBI Taxonomy" id="153505"/>
    <lineage>
        <taxon>Eukaryota</taxon>
        <taxon>Fungi</taxon>
        <taxon>Dikarya</taxon>
        <taxon>Basidiomycota</taxon>
        <taxon>Agaricomycotina</taxon>
        <taxon>Agaricomycetes</taxon>
        <taxon>Agaricomycetidae</taxon>
        <taxon>Agaricales</taxon>
        <taxon>Marasmiineae</taxon>
        <taxon>Mycenaceae</taxon>
        <taxon>Mycena</taxon>
    </lineage>
</organism>
<name>A0AAD6Y7M6_9AGAR</name>
<keyword evidence="3" id="KW-1185">Reference proteome</keyword>
<feature type="compositionally biased region" description="Basic and acidic residues" evidence="1">
    <location>
        <begin position="201"/>
        <end position="216"/>
    </location>
</feature>
<evidence type="ECO:0000313" key="3">
    <source>
        <dbReference type="Proteomes" id="UP001219525"/>
    </source>
</evidence>
<sequence length="310" mass="35167">SSTATVTQKDGKLPYLSSGELTPIILDDFFTACRHYFRTKRIDDDDKVSAILSGFEDQRVKNWLRPKAENERILKLSFDEFIGEVRTRFLPADWEMNERLAIQHARMKPDESFIDFVTTIESHAALLLDTDSEYDTTRLRHALEAGMHSSLARIYEQPRNVSVRTRNPKTEYDEWKREVDKIDIDRRFDFAAAREAAEHALRAEKRKAASNDDGERRNKKQNGASKNVSSSTSATSAPSSRRPKLPALTDAERRLLQEHDGCFKCRRFCVGHRSPDCDNDFPAVDTYRTLTAADAAAAVAAKSKKPSAPV</sequence>
<protein>
    <recommendedName>
        <fullName evidence="4">Retrotransposon gag domain-containing protein</fullName>
    </recommendedName>
</protein>
<comment type="caution">
    <text evidence="2">The sequence shown here is derived from an EMBL/GenBank/DDBJ whole genome shotgun (WGS) entry which is preliminary data.</text>
</comment>
<feature type="non-terminal residue" evidence="2">
    <location>
        <position position="310"/>
    </location>
</feature>
<proteinExistence type="predicted"/>
<dbReference type="EMBL" id="JARJCW010000074">
    <property type="protein sequence ID" value="KAJ7198119.1"/>
    <property type="molecule type" value="Genomic_DNA"/>
</dbReference>
<feature type="non-terminal residue" evidence="2">
    <location>
        <position position="1"/>
    </location>
</feature>
<dbReference type="Proteomes" id="UP001219525">
    <property type="component" value="Unassembled WGS sequence"/>
</dbReference>
<evidence type="ECO:0008006" key="4">
    <source>
        <dbReference type="Google" id="ProtNLM"/>
    </source>
</evidence>
<evidence type="ECO:0000256" key="1">
    <source>
        <dbReference type="SAM" id="MobiDB-lite"/>
    </source>
</evidence>
<feature type="compositionally biased region" description="Low complexity" evidence="1">
    <location>
        <begin position="229"/>
        <end position="240"/>
    </location>
</feature>
<dbReference type="AlphaFoldDB" id="A0AAD6Y7M6"/>